<accession>A0AAV5VM69</accession>
<keyword evidence="3" id="KW-1185">Reference proteome</keyword>
<dbReference type="EMBL" id="BTSY01000003">
    <property type="protein sequence ID" value="GMT20797.1"/>
    <property type="molecule type" value="Genomic_DNA"/>
</dbReference>
<feature type="non-terminal residue" evidence="2">
    <location>
        <position position="1"/>
    </location>
</feature>
<reference evidence="2" key="1">
    <citation type="submission" date="2023-10" db="EMBL/GenBank/DDBJ databases">
        <title>Genome assembly of Pristionchus species.</title>
        <authorList>
            <person name="Yoshida K."/>
            <person name="Sommer R.J."/>
        </authorList>
    </citation>
    <scope>NUCLEOTIDE SEQUENCE</scope>
    <source>
        <strain evidence="2">RS5133</strain>
    </source>
</reference>
<sequence>PHPEEIPAPLDLLDFVLDLECHRGCLLCIERARTLHRVPGIGRSDGGAVPYSGLLQQGARHVVFLLQFRHLVVHVHHAAEALESQLTHRGVLDERVRVVAPESWTLFAGRLSPSISVSFSPSAAATSLDDGRSVPLLPSLAVSPSMESPGAFREGCEDEEEEGASPLPPAACCTCCTG</sequence>
<name>A0AAV5VM69_9BILA</name>
<proteinExistence type="predicted"/>
<organism evidence="2 3">
    <name type="scientific">Pristionchus fissidentatus</name>
    <dbReference type="NCBI Taxonomy" id="1538716"/>
    <lineage>
        <taxon>Eukaryota</taxon>
        <taxon>Metazoa</taxon>
        <taxon>Ecdysozoa</taxon>
        <taxon>Nematoda</taxon>
        <taxon>Chromadorea</taxon>
        <taxon>Rhabditida</taxon>
        <taxon>Rhabditina</taxon>
        <taxon>Diplogasteromorpha</taxon>
        <taxon>Diplogasteroidea</taxon>
        <taxon>Neodiplogasteridae</taxon>
        <taxon>Pristionchus</taxon>
    </lineage>
</organism>
<dbReference type="Proteomes" id="UP001432322">
    <property type="component" value="Unassembled WGS sequence"/>
</dbReference>
<dbReference type="AlphaFoldDB" id="A0AAV5VM69"/>
<evidence type="ECO:0000313" key="2">
    <source>
        <dbReference type="EMBL" id="GMT20797.1"/>
    </source>
</evidence>
<comment type="caution">
    <text evidence="2">The sequence shown here is derived from an EMBL/GenBank/DDBJ whole genome shotgun (WGS) entry which is preliminary data.</text>
</comment>
<evidence type="ECO:0000256" key="1">
    <source>
        <dbReference type="SAM" id="MobiDB-lite"/>
    </source>
</evidence>
<protein>
    <submittedName>
        <fullName evidence="2">Uncharacterized protein</fullName>
    </submittedName>
</protein>
<gene>
    <name evidence="2" type="ORF">PFISCL1PPCAC_12094</name>
</gene>
<evidence type="ECO:0000313" key="3">
    <source>
        <dbReference type="Proteomes" id="UP001432322"/>
    </source>
</evidence>
<feature type="region of interest" description="Disordered" evidence="1">
    <location>
        <begin position="139"/>
        <end position="166"/>
    </location>
</feature>